<gene>
    <name evidence="1" type="ORF">U9M48_013444</name>
</gene>
<evidence type="ECO:0000313" key="2">
    <source>
        <dbReference type="Proteomes" id="UP001341281"/>
    </source>
</evidence>
<accession>A0AAQ3WJA7</accession>
<evidence type="ECO:0000313" key="1">
    <source>
        <dbReference type="EMBL" id="WVZ63846.1"/>
    </source>
</evidence>
<sequence length="77" mass="8525">MLVVSVQEVGLLSSWLRAQSPPIAAAGRRRCSYAPRRQQRGNSRLSFVPLLVLGSNLRYQLIMTCMGTGSRLSSHHT</sequence>
<proteinExistence type="predicted"/>
<keyword evidence="2" id="KW-1185">Reference proteome</keyword>
<name>A0AAQ3WJA7_PASNO</name>
<reference evidence="1 2" key="1">
    <citation type="submission" date="2024-02" db="EMBL/GenBank/DDBJ databases">
        <title>High-quality chromosome-scale genome assembly of Pensacola bahiagrass (Paspalum notatum Flugge var. saurae).</title>
        <authorList>
            <person name="Vega J.M."/>
            <person name="Podio M."/>
            <person name="Orjuela J."/>
            <person name="Siena L.A."/>
            <person name="Pessino S.C."/>
            <person name="Combes M.C."/>
            <person name="Mariac C."/>
            <person name="Albertini E."/>
            <person name="Pupilli F."/>
            <person name="Ortiz J.P.A."/>
            <person name="Leblanc O."/>
        </authorList>
    </citation>
    <scope>NUCLEOTIDE SEQUENCE [LARGE SCALE GENOMIC DNA]</scope>
    <source>
        <strain evidence="1">R1</strain>
        <tissue evidence="1">Leaf</tissue>
    </source>
</reference>
<organism evidence="1 2">
    <name type="scientific">Paspalum notatum var. saurae</name>
    <dbReference type="NCBI Taxonomy" id="547442"/>
    <lineage>
        <taxon>Eukaryota</taxon>
        <taxon>Viridiplantae</taxon>
        <taxon>Streptophyta</taxon>
        <taxon>Embryophyta</taxon>
        <taxon>Tracheophyta</taxon>
        <taxon>Spermatophyta</taxon>
        <taxon>Magnoliopsida</taxon>
        <taxon>Liliopsida</taxon>
        <taxon>Poales</taxon>
        <taxon>Poaceae</taxon>
        <taxon>PACMAD clade</taxon>
        <taxon>Panicoideae</taxon>
        <taxon>Andropogonodae</taxon>
        <taxon>Paspaleae</taxon>
        <taxon>Paspalinae</taxon>
        <taxon>Paspalum</taxon>
    </lineage>
</organism>
<dbReference type="EMBL" id="CP144747">
    <property type="protein sequence ID" value="WVZ63846.1"/>
    <property type="molecule type" value="Genomic_DNA"/>
</dbReference>
<dbReference type="Proteomes" id="UP001341281">
    <property type="component" value="Chromosome 03"/>
</dbReference>
<dbReference type="AlphaFoldDB" id="A0AAQ3WJA7"/>
<protein>
    <submittedName>
        <fullName evidence="1">Uncharacterized protein</fullName>
    </submittedName>
</protein>